<protein>
    <submittedName>
        <fullName evidence="1">Uncharacterized protein</fullName>
    </submittedName>
</protein>
<evidence type="ECO:0000313" key="1">
    <source>
        <dbReference type="EMBL" id="KAJ2975354.1"/>
    </source>
</evidence>
<evidence type="ECO:0000313" key="2">
    <source>
        <dbReference type="Proteomes" id="UP001144978"/>
    </source>
</evidence>
<reference evidence="1" key="1">
    <citation type="submission" date="2022-08" db="EMBL/GenBank/DDBJ databases">
        <title>Genome Sequence of Pycnoporus sanguineus.</title>
        <authorList>
            <person name="Buettner E."/>
        </authorList>
    </citation>
    <scope>NUCLEOTIDE SEQUENCE</scope>
    <source>
        <strain evidence="1">CG-C14</strain>
    </source>
</reference>
<name>A0ACC1NA82_9APHY</name>
<gene>
    <name evidence="1" type="ORF">NUW54_g11745</name>
</gene>
<accession>A0ACC1NA82</accession>
<keyword evidence="2" id="KW-1185">Reference proteome</keyword>
<dbReference type="EMBL" id="JANSHE010004708">
    <property type="protein sequence ID" value="KAJ2975354.1"/>
    <property type="molecule type" value="Genomic_DNA"/>
</dbReference>
<organism evidence="1 2">
    <name type="scientific">Trametes sanguinea</name>
    <dbReference type="NCBI Taxonomy" id="158606"/>
    <lineage>
        <taxon>Eukaryota</taxon>
        <taxon>Fungi</taxon>
        <taxon>Dikarya</taxon>
        <taxon>Basidiomycota</taxon>
        <taxon>Agaricomycotina</taxon>
        <taxon>Agaricomycetes</taxon>
        <taxon>Polyporales</taxon>
        <taxon>Polyporaceae</taxon>
        <taxon>Trametes</taxon>
    </lineage>
</organism>
<comment type="caution">
    <text evidence="1">The sequence shown here is derived from an EMBL/GenBank/DDBJ whole genome shotgun (WGS) entry which is preliminary data.</text>
</comment>
<proteinExistence type="predicted"/>
<sequence>MGLVPGFLLRRIQAAEYDLAGVVVDGNNTGLKEGDQVFGWIPVPLSLSTGQGALQQYARLPAANLTIRPPSVTPTQAAGFGVAGLTAYQALEGIAHIKEGQSVFVNGGSTAVGAFCDPAREGAGRETRRSERVGEERGLCEEAGRGPPRPGGAPG</sequence>
<dbReference type="Proteomes" id="UP001144978">
    <property type="component" value="Unassembled WGS sequence"/>
</dbReference>